<keyword evidence="2" id="KW-0408">Iron</keyword>
<dbReference type="GO" id="GO:0051536">
    <property type="term" value="F:iron-sulfur cluster binding"/>
    <property type="evidence" value="ECO:0007669"/>
    <property type="project" value="UniProtKB-KW"/>
</dbReference>
<dbReference type="PANTHER" id="PTHR43122">
    <property type="entry name" value="FERREDOXIN SUBUNIT OF PYRUVATE:FLAVODOXIN OXIDOREDUCTASE-RELATED"/>
    <property type="match status" value="1"/>
</dbReference>
<dbReference type="AlphaFoldDB" id="A0A1T4P0M2"/>
<keyword evidence="1" id="KW-0479">Metal-binding</keyword>
<dbReference type="PROSITE" id="PS51379">
    <property type="entry name" value="4FE4S_FER_2"/>
    <property type="match status" value="2"/>
</dbReference>
<dbReference type="RefSeq" id="WP_078810428.1">
    <property type="nucleotide sequence ID" value="NZ_FUWM01000017.1"/>
</dbReference>
<dbReference type="InterPro" id="IPR017900">
    <property type="entry name" value="4Fe4S_Fe_S_CS"/>
</dbReference>
<evidence type="ECO:0000256" key="1">
    <source>
        <dbReference type="ARBA" id="ARBA00022723"/>
    </source>
</evidence>
<dbReference type="STRING" id="142842.SAMN02745118_01992"/>
<keyword evidence="3" id="KW-0411">Iron-sulfur</keyword>
<dbReference type="InterPro" id="IPR017896">
    <property type="entry name" value="4Fe4S_Fe-S-bd"/>
</dbReference>
<evidence type="ECO:0000313" key="6">
    <source>
        <dbReference type="Proteomes" id="UP000190625"/>
    </source>
</evidence>
<dbReference type="EMBL" id="FUWM01000017">
    <property type="protein sequence ID" value="SJZ85104.1"/>
    <property type="molecule type" value="Genomic_DNA"/>
</dbReference>
<protein>
    <submittedName>
        <fullName evidence="5">2-oxoglutarate ferredoxin oxidoreductase subunit delta</fullName>
    </submittedName>
</protein>
<keyword evidence="6" id="KW-1185">Reference proteome</keyword>
<dbReference type="GO" id="GO:0046872">
    <property type="term" value="F:metal ion binding"/>
    <property type="evidence" value="ECO:0007669"/>
    <property type="project" value="UniProtKB-KW"/>
</dbReference>
<evidence type="ECO:0000313" key="5">
    <source>
        <dbReference type="EMBL" id="SJZ85104.1"/>
    </source>
</evidence>
<evidence type="ECO:0000256" key="3">
    <source>
        <dbReference type="ARBA" id="ARBA00023014"/>
    </source>
</evidence>
<dbReference type="PANTHER" id="PTHR43122:SF1">
    <property type="entry name" value="IRON-SULFUR-BINDING PROTEIN"/>
    <property type="match status" value="1"/>
</dbReference>
<sequence>MAKVEFDQDRCKGCELCTTVCPVDIVVIDDKINVKGFHAATVSDEDKCISCGRCASICPDVVIEVNKEE</sequence>
<evidence type="ECO:0000256" key="2">
    <source>
        <dbReference type="ARBA" id="ARBA00023004"/>
    </source>
</evidence>
<organism evidence="5 6">
    <name type="scientific">Selenihalanaerobacter shriftii</name>
    <dbReference type="NCBI Taxonomy" id="142842"/>
    <lineage>
        <taxon>Bacteria</taxon>
        <taxon>Bacillati</taxon>
        <taxon>Bacillota</taxon>
        <taxon>Clostridia</taxon>
        <taxon>Halanaerobiales</taxon>
        <taxon>Halobacteroidaceae</taxon>
        <taxon>Selenihalanaerobacter</taxon>
    </lineage>
</organism>
<feature type="domain" description="4Fe-4S ferredoxin-type" evidence="4">
    <location>
        <begin position="38"/>
        <end position="68"/>
    </location>
</feature>
<dbReference type="SUPFAM" id="SSF54862">
    <property type="entry name" value="4Fe-4S ferredoxins"/>
    <property type="match status" value="1"/>
</dbReference>
<dbReference type="Proteomes" id="UP000190625">
    <property type="component" value="Unassembled WGS sequence"/>
</dbReference>
<proteinExistence type="predicted"/>
<evidence type="ECO:0000259" key="4">
    <source>
        <dbReference type="PROSITE" id="PS51379"/>
    </source>
</evidence>
<dbReference type="Gene3D" id="3.30.70.20">
    <property type="match status" value="2"/>
</dbReference>
<gene>
    <name evidence="5" type="ORF">SAMN02745118_01992</name>
</gene>
<dbReference type="Pfam" id="PF12838">
    <property type="entry name" value="Fer4_7"/>
    <property type="match status" value="1"/>
</dbReference>
<name>A0A1T4P0M2_9FIRM</name>
<dbReference type="OrthoDB" id="9804603at2"/>
<reference evidence="6" key="1">
    <citation type="submission" date="2017-02" db="EMBL/GenBank/DDBJ databases">
        <authorList>
            <person name="Varghese N."/>
            <person name="Submissions S."/>
        </authorList>
    </citation>
    <scope>NUCLEOTIDE SEQUENCE [LARGE SCALE GENOMIC DNA]</scope>
    <source>
        <strain evidence="6">ATCC BAA-73</strain>
    </source>
</reference>
<dbReference type="PROSITE" id="PS00198">
    <property type="entry name" value="4FE4S_FER_1"/>
    <property type="match status" value="1"/>
</dbReference>
<feature type="domain" description="4Fe-4S ferredoxin-type" evidence="4">
    <location>
        <begin position="2"/>
        <end position="31"/>
    </location>
</feature>
<accession>A0A1T4P0M2</accession>